<feature type="transmembrane region" description="Helical" evidence="5">
    <location>
        <begin position="148"/>
        <end position="176"/>
    </location>
</feature>
<proteinExistence type="predicted"/>
<keyword evidence="4 5" id="KW-0472">Membrane</keyword>
<dbReference type="InterPro" id="IPR052527">
    <property type="entry name" value="Metal_cation-efflux_comp"/>
</dbReference>
<evidence type="ECO:0000256" key="2">
    <source>
        <dbReference type="ARBA" id="ARBA00022692"/>
    </source>
</evidence>
<evidence type="ECO:0000313" key="6">
    <source>
        <dbReference type="EMBL" id="QTH63924.1"/>
    </source>
</evidence>
<dbReference type="PANTHER" id="PTHR43847">
    <property type="entry name" value="BLL3993 PROTEIN"/>
    <property type="match status" value="1"/>
</dbReference>
<dbReference type="KEGG" id="psym:J1N51_00025"/>
<organism evidence="6 7">
    <name type="scientific">Psychrosphaera ytuae</name>
    <dbReference type="NCBI Taxonomy" id="2820710"/>
    <lineage>
        <taxon>Bacteria</taxon>
        <taxon>Pseudomonadati</taxon>
        <taxon>Pseudomonadota</taxon>
        <taxon>Gammaproteobacteria</taxon>
        <taxon>Alteromonadales</taxon>
        <taxon>Pseudoalteromonadaceae</taxon>
        <taxon>Psychrosphaera</taxon>
    </lineage>
</organism>
<feature type="transmembrane region" description="Helical" evidence="5">
    <location>
        <begin position="55"/>
        <end position="78"/>
    </location>
</feature>
<sequence>MTLESSSSLILTFERTYLAVFFSLVAAFYTVRIIRLQNTLKQKVVFAGAAYCSTWWNHLAFRIFRVAIWFVCLARAFWPQVDDYLGIFNTLVSPTLTSIGLILLTVGFILTLTIHFKLGDVWRSGIDSTAPRSLLTDGYYAFSRNPMYVFVAIAQLGFFMVIPSVFTLVCLFVGWLTLYNQTVQEEKHLSTKFPILYPKYCSMVRRWI</sequence>
<gene>
    <name evidence="6" type="ORF">J1N51_00025</name>
</gene>
<feature type="transmembrane region" description="Helical" evidence="5">
    <location>
        <begin position="98"/>
        <end position="116"/>
    </location>
</feature>
<feature type="transmembrane region" description="Helical" evidence="5">
    <location>
        <begin position="16"/>
        <end position="34"/>
    </location>
</feature>
<dbReference type="Proteomes" id="UP000682739">
    <property type="component" value="Chromosome"/>
</dbReference>
<evidence type="ECO:0000256" key="1">
    <source>
        <dbReference type="ARBA" id="ARBA00004127"/>
    </source>
</evidence>
<name>A0A975DBX2_9GAMM</name>
<evidence type="ECO:0000256" key="4">
    <source>
        <dbReference type="ARBA" id="ARBA00023136"/>
    </source>
</evidence>
<dbReference type="Pfam" id="PF04191">
    <property type="entry name" value="PEMT"/>
    <property type="match status" value="1"/>
</dbReference>
<comment type="subcellular location">
    <subcellularLocation>
        <location evidence="1">Endomembrane system</location>
        <topology evidence="1">Multi-pass membrane protein</topology>
    </subcellularLocation>
</comment>
<dbReference type="GO" id="GO:0012505">
    <property type="term" value="C:endomembrane system"/>
    <property type="evidence" value="ECO:0007669"/>
    <property type="project" value="UniProtKB-SubCell"/>
</dbReference>
<accession>A0A975DBX2</accession>
<evidence type="ECO:0000256" key="3">
    <source>
        <dbReference type="ARBA" id="ARBA00022989"/>
    </source>
</evidence>
<keyword evidence="3 5" id="KW-1133">Transmembrane helix</keyword>
<evidence type="ECO:0000313" key="7">
    <source>
        <dbReference type="Proteomes" id="UP000682739"/>
    </source>
</evidence>
<dbReference type="AlphaFoldDB" id="A0A975DBX2"/>
<dbReference type="PANTHER" id="PTHR43847:SF1">
    <property type="entry name" value="BLL3993 PROTEIN"/>
    <property type="match status" value="1"/>
</dbReference>
<dbReference type="EMBL" id="CP072110">
    <property type="protein sequence ID" value="QTH63924.1"/>
    <property type="molecule type" value="Genomic_DNA"/>
</dbReference>
<dbReference type="Gene3D" id="1.20.120.1630">
    <property type="match status" value="1"/>
</dbReference>
<keyword evidence="2 5" id="KW-0812">Transmembrane</keyword>
<keyword evidence="7" id="KW-1185">Reference proteome</keyword>
<protein>
    <submittedName>
        <fullName evidence="6">Isoprenylcysteine carboxylmethyltransferase family protein</fullName>
    </submittedName>
</protein>
<reference evidence="6" key="1">
    <citation type="submission" date="2021-03" db="EMBL/GenBank/DDBJ databases">
        <title>Description of Psychrosphaera ytuae sp. nov. isolated from deep sea sediment of South China Sea.</title>
        <authorList>
            <person name="Zhang J."/>
            <person name="Xu X.-D."/>
        </authorList>
    </citation>
    <scope>NUCLEOTIDE SEQUENCE</scope>
    <source>
        <strain evidence="6">MTZ26</strain>
    </source>
</reference>
<dbReference type="RefSeq" id="WP_208831979.1">
    <property type="nucleotide sequence ID" value="NZ_CP072110.1"/>
</dbReference>
<dbReference type="InterPro" id="IPR007318">
    <property type="entry name" value="Phopholipid_MeTrfase"/>
</dbReference>
<evidence type="ECO:0000256" key="5">
    <source>
        <dbReference type="SAM" id="Phobius"/>
    </source>
</evidence>